<feature type="compositionally biased region" description="Polar residues" evidence="3">
    <location>
        <begin position="511"/>
        <end position="524"/>
    </location>
</feature>
<comment type="subcellular location">
    <subcellularLocation>
        <location evidence="2">Nucleus</location>
    </subcellularLocation>
</comment>
<feature type="compositionally biased region" description="Basic residues" evidence="3">
    <location>
        <begin position="570"/>
        <end position="582"/>
    </location>
</feature>
<keyword evidence="1 2" id="KW-0238">DNA-binding</keyword>
<evidence type="ECO:0000256" key="1">
    <source>
        <dbReference type="ARBA" id="ARBA00023125"/>
    </source>
</evidence>
<dbReference type="InterPro" id="IPR001766">
    <property type="entry name" value="Fork_head_dom"/>
</dbReference>
<dbReference type="PANTHER" id="PTHR46805:SF3">
    <property type="entry name" value="FORKHEAD BOX PROTEIN J1-B"/>
    <property type="match status" value="1"/>
</dbReference>
<dbReference type="RefSeq" id="XP_014149885.1">
    <property type="nucleotide sequence ID" value="XM_014294410.1"/>
</dbReference>
<dbReference type="InterPro" id="IPR030456">
    <property type="entry name" value="TF_fork_head_CS_2"/>
</dbReference>
<feature type="compositionally biased region" description="Basic and acidic residues" evidence="3">
    <location>
        <begin position="555"/>
        <end position="564"/>
    </location>
</feature>
<proteinExistence type="predicted"/>
<organism evidence="5 6">
    <name type="scientific">Sphaeroforma arctica JP610</name>
    <dbReference type="NCBI Taxonomy" id="667725"/>
    <lineage>
        <taxon>Eukaryota</taxon>
        <taxon>Ichthyosporea</taxon>
        <taxon>Ichthyophonida</taxon>
        <taxon>Sphaeroforma</taxon>
    </lineage>
</organism>
<feature type="compositionally biased region" description="Basic and acidic residues" evidence="3">
    <location>
        <begin position="213"/>
        <end position="226"/>
    </location>
</feature>
<dbReference type="GO" id="GO:0000981">
    <property type="term" value="F:DNA-binding transcription factor activity, RNA polymerase II-specific"/>
    <property type="evidence" value="ECO:0007669"/>
    <property type="project" value="TreeGrafter"/>
</dbReference>
<evidence type="ECO:0000313" key="6">
    <source>
        <dbReference type="Proteomes" id="UP000054560"/>
    </source>
</evidence>
<name>A0A0L0FIX5_9EUKA</name>
<evidence type="ECO:0000256" key="3">
    <source>
        <dbReference type="SAM" id="MobiDB-lite"/>
    </source>
</evidence>
<dbReference type="eggNOG" id="KOG2294">
    <property type="taxonomic scope" value="Eukaryota"/>
</dbReference>
<feature type="region of interest" description="Disordered" evidence="3">
    <location>
        <begin position="780"/>
        <end position="808"/>
    </location>
</feature>
<protein>
    <recommendedName>
        <fullName evidence="4">Fork-head domain-containing protein</fullName>
    </recommendedName>
</protein>
<dbReference type="SMART" id="SM00339">
    <property type="entry name" value="FH"/>
    <property type="match status" value="1"/>
</dbReference>
<feature type="domain" description="Fork-head" evidence="4">
    <location>
        <begin position="820"/>
        <end position="918"/>
    </location>
</feature>
<feature type="compositionally biased region" description="Polar residues" evidence="3">
    <location>
        <begin position="415"/>
        <end position="428"/>
    </location>
</feature>
<dbReference type="AlphaFoldDB" id="A0A0L0FIX5"/>
<dbReference type="GO" id="GO:0005634">
    <property type="term" value="C:nucleus"/>
    <property type="evidence" value="ECO:0007669"/>
    <property type="project" value="UniProtKB-SubCell"/>
</dbReference>
<dbReference type="EMBL" id="KQ243322">
    <property type="protein sequence ID" value="KNC75983.1"/>
    <property type="molecule type" value="Genomic_DNA"/>
</dbReference>
<keyword evidence="6" id="KW-1185">Reference proteome</keyword>
<dbReference type="PRINTS" id="PR00053">
    <property type="entry name" value="FORKHEAD"/>
</dbReference>
<feature type="region of interest" description="Disordered" evidence="3">
    <location>
        <begin position="333"/>
        <end position="370"/>
    </location>
</feature>
<keyword evidence="2" id="KW-0539">Nucleus</keyword>
<evidence type="ECO:0000259" key="4">
    <source>
        <dbReference type="PROSITE" id="PS50039"/>
    </source>
</evidence>
<feature type="region of interest" description="Disordered" evidence="3">
    <location>
        <begin position="629"/>
        <end position="675"/>
    </location>
</feature>
<dbReference type="PANTHER" id="PTHR46805">
    <property type="entry name" value="FORKHEAD BOX PROTEIN J1"/>
    <property type="match status" value="1"/>
</dbReference>
<evidence type="ECO:0000313" key="5">
    <source>
        <dbReference type="EMBL" id="KNC75983.1"/>
    </source>
</evidence>
<feature type="DNA-binding region" description="Fork-head" evidence="2">
    <location>
        <begin position="820"/>
        <end position="918"/>
    </location>
</feature>
<evidence type="ECO:0000256" key="2">
    <source>
        <dbReference type="PROSITE-ProRule" id="PRU00089"/>
    </source>
</evidence>
<dbReference type="InterPro" id="IPR036388">
    <property type="entry name" value="WH-like_DNA-bd_sf"/>
</dbReference>
<feature type="region of interest" description="Disordered" evidence="3">
    <location>
        <begin position="406"/>
        <end position="449"/>
    </location>
</feature>
<feature type="compositionally biased region" description="Polar residues" evidence="3">
    <location>
        <begin position="339"/>
        <end position="351"/>
    </location>
</feature>
<dbReference type="Gene3D" id="1.10.10.10">
    <property type="entry name" value="Winged helix-like DNA-binding domain superfamily/Winged helix DNA-binding domain"/>
    <property type="match status" value="1"/>
</dbReference>
<feature type="region of interest" description="Disordered" evidence="3">
    <location>
        <begin position="471"/>
        <end position="530"/>
    </location>
</feature>
<gene>
    <name evidence="5" type="ORF">SARC_11503</name>
</gene>
<dbReference type="OrthoDB" id="5402974at2759"/>
<feature type="compositionally biased region" description="Basic and acidic residues" evidence="3">
    <location>
        <begin position="632"/>
        <end position="654"/>
    </location>
</feature>
<dbReference type="PROSITE" id="PS00658">
    <property type="entry name" value="FORK_HEAD_2"/>
    <property type="match status" value="1"/>
</dbReference>
<dbReference type="Proteomes" id="UP000054560">
    <property type="component" value="Unassembled WGS sequence"/>
</dbReference>
<dbReference type="InterPro" id="IPR047513">
    <property type="entry name" value="FOXJ1"/>
</dbReference>
<accession>A0A0L0FIX5</accession>
<feature type="region of interest" description="Disordered" evidence="3">
    <location>
        <begin position="211"/>
        <end position="240"/>
    </location>
</feature>
<dbReference type="STRING" id="667725.A0A0L0FIX5"/>
<feature type="region of interest" description="Disordered" evidence="3">
    <location>
        <begin position="550"/>
        <end position="587"/>
    </location>
</feature>
<dbReference type="InterPro" id="IPR036390">
    <property type="entry name" value="WH_DNA-bd_sf"/>
</dbReference>
<dbReference type="Pfam" id="PF00250">
    <property type="entry name" value="Forkhead"/>
    <property type="match status" value="1"/>
</dbReference>
<feature type="compositionally biased region" description="Basic and acidic residues" evidence="3">
    <location>
        <begin position="478"/>
        <end position="490"/>
    </location>
</feature>
<dbReference type="SUPFAM" id="SSF46785">
    <property type="entry name" value="Winged helix' DNA-binding domain"/>
    <property type="match status" value="1"/>
</dbReference>
<sequence>MSESLGGVGPGRLRRPYNVEHEKVYSNTSSKIYSTSSRKAVPICDASTSQHSSAHCEPRRATYFPSHDRDLPYSQTQFHTLAIHNESARQDSLLGSVQHTTTTYNAEKGLTDIAQHTVNQPGQSHSAEHRVNSAMRIDDANESSEGYRIANSEGVCGISVVGGYIPPGTVNQVRGLKVESNIQVTVDRSHVRSGRTSLSVARNHSFAESEAIGDTKFRQNPQDRSDSGFTKQNIARDTKSPTLCESFGQRLGLHSDTQMQGTTLRDTADACAIEGDIHPIHPDVNPYSTHRERTRVRGALWRPLEIAAIGVTPGENIINDDAQETHINAQRRQHHNVEHTQGTTKKCTWNDPSPGAYRGGRSAPVATTKGADSFDLPARAFRPQASESAPNGDIVMYESDANSHTFGTEPVPICSEQNQIRQRSPSRGSSRHAYHTKWSYPPDSERTSNYRYRRPIANRAQKPQAISIVRDTASTQAHSDRQRFSRKGEHTSTGSDYLRTDYNALNDHSDNSSTVSHRSYTRQPKSAPDLHMAAHHHTQTLLDKRYAQRAYSSRPHAECTRRQSDNTIKSKTRHQNSSRLRRDRVLKSPARDAITSLYLARSSHDSSDSVYAFDEELSGTHVNKFASTSQESVDRWSGEHSHTRERALPYERRRTLSGRHSTSTSGSIPHGSRTSLSHRALNSISHSALNTLPHARTNEWGQLTMEQRDSALSVSSQRSAICLDSLQNKRSQSMRSWVSEDQICQQSGLNSNSTRADSEFLKPHATSVGSTPVIIEMESSTPSGLCGRQSPAIKESTETSANIKQENRSAKVAERRNPPMPKHTYSSLIGKCIFASRDERVTLPELYSYISERLPNGKQLLAESWQSSVRHQLASNKAFMKKRYPSKEGGTATRKYWSIKPDYRDMFTETGEYIPQGRKSAPDM</sequence>
<reference evidence="5 6" key="1">
    <citation type="submission" date="2011-02" db="EMBL/GenBank/DDBJ databases">
        <title>The Genome Sequence of Sphaeroforma arctica JP610.</title>
        <authorList>
            <consortium name="The Broad Institute Genome Sequencing Platform"/>
            <person name="Russ C."/>
            <person name="Cuomo C."/>
            <person name="Young S.K."/>
            <person name="Zeng Q."/>
            <person name="Gargeya S."/>
            <person name="Alvarado L."/>
            <person name="Berlin A."/>
            <person name="Chapman S.B."/>
            <person name="Chen Z."/>
            <person name="Freedman E."/>
            <person name="Gellesch M."/>
            <person name="Goldberg J."/>
            <person name="Griggs A."/>
            <person name="Gujja S."/>
            <person name="Heilman E."/>
            <person name="Heiman D."/>
            <person name="Howarth C."/>
            <person name="Mehta T."/>
            <person name="Neiman D."/>
            <person name="Pearson M."/>
            <person name="Roberts A."/>
            <person name="Saif S."/>
            <person name="Shea T."/>
            <person name="Shenoy N."/>
            <person name="Sisk P."/>
            <person name="Stolte C."/>
            <person name="Sykes S."/>
            <person name="White J."/>
            <person name="Yandava C."/>
            <person name="Burger G."/>
            <person name="Gray M.W."/>
            <person name="Holland P.W.H."/>
            <person name="King N."/>
            <person name="Lang F.B.F."/>
            <person name="Roger A.J."/>
            <person name="Ruiz-Trillo I."/>
            <person name="Haas B."/>
            <person name="Nusbaum C."/>
            <person name="Birren B."/>
        </authorList>
    </citation>
    <scope>NUCLEOTIDE SEQUENCE [LARGE SCALE GENOMIC DNA]</scope>
    <source>
        <strain evidence="5 6">JP610</strain>
    </source>
</reference>
<dbReference type="GO" id="GO:0000978">
    <property type="term" value="F:RNA polymerase II cis-regulatory region sequence-specific DNA binding"/>
    <property type="evidence" value="ECO:0007669"/>
    <property type="project" value="TreeGrafter"/>
</dbReference>
<dbReference type="GeneID" id="25912007"/>
<feature type="compositionally biased region" description="Polar residues" evidence="3">
    <location>
        <begin position="658"/>
        <end position="675"/>
    </location>
</feature>
<dbReference type="PROSITE" id="PS50039">
    <property type="entry name" value="FORK_HEAD_3"/>
    <property type="match status" value="1"/>
</dbReference>